<dbReference type="InterPro" id="IPR036695">
    <property type="entry name" value="Arg-tRNA-synth_N_sf"/>
</dbReference>
<evidence type="ECO:0000259" key="2">
    <source>
        <dbReference type="Pfam" id="PF03485"/>
    </source>
</evidence>
<dbReference type="Gene3D" id="3.30.1360.70">
    <property type="entry name" value="Arginyl tRNA synthetase N-terminal domain"/>
    <property type="match status" value="1"/>
</dbReference>
<dbReference type="PANTHER" id="PTHR11956:SF5">
    <property type="entry name" value="ARGININE--TRNA LIGASE, CYTOPLASMIC"/>
    <property type="match status" value="1"/>
</dbReference>
<dbReference type="PRINTS" id="PR01038">
    <property type="entry name" value="TRNASYNTHARG"/>
</dbReference>
<sequence>MSLSKSANMPPKQIAEIIVSHLGNDPLIRQVEIAGPGFINLFVSEDWFYEILEHIVCQGEDYGRSQNSTNKRILVEFVSANPTGPLNIVSGRAAAVGDVLANLLSAANYDTTREFYINDAGKQVERLGASIDIRYRQLLGEEELKLPEDGYHGEYLIDLAKSIVESVGDQYLQLDEDARIDKFKDIGIQHLLDGQKSTLKRFGVEFDVWTSEQAIRDDKKPEQIIEIFTKKNLLYEAEGATWFQMTEFGDDTDCVVIKSDGE</sequence>
<accession>A0A382GGZ4</accession>
<dbReference type="GO" id="GO:0005737">
    <property type="term" value="C:cytoplasm"/>
    <property type="evidence" value="ECO:0007669"/>
    <property type="project" value="InterPro"/>
</dbReference>
<dbReference type="InterPro" id="IPR014729">
    <property type="entry name" value="Rossmann-like_a/b/a_fold"/>
</dbReference>
<dbReference type="InterPro" id="IPR035684">
    <property type="entry name" value="ArgRS_core"/>
</dbReference>
<feature type="non-terminal residue" evidence="3">
    <location>
        <position position="262"/>
    </location>
</feature>
<reference evidence="3" key="1">
    <citation type="submission" date="2018-05" db="EMBL/GenBank/DDBJ databases">
        <authorList>
            <person name="Lanie J.A."/>
            <person name="Ng W.-L."/>
            <person name="Kazmierczak K.M."/>
            <person name="Andrzejewski T.M."/>
            <person name="Davidsen T.M."/>
            <person name="Wayne K.J."/>
            <person name="Tettelin H."/>
            <person name="Glass J.I."/>
            <person name="Rusch D."/>
            <person name="Podicherti R."/>
            <person name="Tsui H.-C.T."/>
            <person name="Winkler M.E."/>
        </authorList>
    </citation>
    <scope>NUCLEOTIDE SEQUENCE</scope>
</reference>
<name>A0A382GGZ4_9ZZZZ</name>
<evidence type="ECO:0008006" key="4">
    <source>
        <dbReference type="Google" id="ProtNLM"/>
    </source>
</evidence>
<dbReference type="InterPro" id="IPR001278">
    <property type="entry name" value="Arg-tRNA-ligase"/>
</dbReference>
<dbReference type="EMBL" id="UINC01055498">
    <property type="protein sequence ID" value="SVB74448.1"/>
    <property type="molecule type" value="Genomic_DNA"/>
</dbReference>
<dbReference type="InterPro" id="IPR005148">
    <property type="entry name" value="Arg-tRNA-synth_N"/>
</dbReference>
<dbReference type="SUPFAM" id="SSF55190">
    <property type="entry name" value="Arginyl-tRNA synthetase (ArgRS), N-terminal 'additional' domain"/>
    <property type="match status" value="1"/>
</dbReference>
<dbReference type="Pfam" id="PF03485">
    <property type="entry name" value="Arg_tRNA_synt_N"/>
    <property type="match status" value="1"/>
</dbReference>
<dbReference type="SUPFAM" id="SSF52374">
    <property type="entry name" value="Nucleotidylyl transferase"/>
    <property type="match status" value="1"/>
</dbReference>
<dbReference type="PANTHER" id="PTHR11956">
    <property type="entry name" value="ARGINYL-TRNA SYNTHETASE"/>
    <property type="match status" value="1"/>
</dbReference>
<evidence type="ECO:0000313" key="3">
    <source>
        <dbReference type="EMBL" id="SVB74448.1"/>
    </source>
</evidence>
<dbReference type="AlphaFoldDB" id="A0A382GGZ4"/>
<feature type="domain" description="Arginyl tRNA synthetase N-terminal" evidence="2">
    <location>
        <begin position="1"/>
        <end position="42"/>
    </location>
</feature>
<dbReference type="Pfam" id="PF00750">
    <property type="entry name" value="tRNA-synt_1d"/>
    <property type="match status" value="1"/>
</dbReference>
<organism evidence="3">
    <name type="scientific">marine metagenome</name>
    <dbReference type="NCBI Taxonomy" id="408172"/>
    <lineage>
        <taxon>unclassified sequences</taxon>
        <taxon>metagenomes</taxon>
        <taxon>ecological metagenomes</taxon>
    </lineage>
</organism>
<dbReference type="GO" id="GO:0006420">
    <property type="term" value="P:arginyl-tRNA aminoacylation"/>
    <property type="evidence" value="ECO:0007669"/>
    <property type="project" value="InterPro"/>
</dbReference>
<evidence type="ECO:0000259" key="1">
    <source>
        <dbReference type="Pfam" id="PF00750"/>
    </source>
</evidence>
<protein>
    <recommendedName>
        <fullName evidence="4">Arginyl tRNA synthetase N-terminal domain-containing protein</fullName>
    </recommendedName>
</protein>
<feature type="domain" description="Arginyl-tRNA synthetase catalytic core" evidence="1">
    <location>
        <begin position="54"/>
        <end position="261"/>
    </location>
</feature>
<dbReference type="GO" id="GO:0004814">
    <property type="term" value="F:arginine-tRNA ligase activity"/>
    <property type="evidence" value="ECO:0007669"/>
    <property type="project" value="InterPro"/>
</dbReference>
<dbReference type="GO" id="GO:0005524">
    <property type="term" value="F:ATP binding"/>
    <property type="evidence" value="ECO:0007669"/>
    <property type="project" value="InterPro"/>
</dbReference>
<dbReference type="Gene3D" id="3.40.50.620">
    <property type="entry name" value="HUPs"/>
    <property type="match status" value="1"/>
</dbReference>
<proteinExistence type="predicted"/>
<gene>
    <name evidence="3" type="ORF">METZ01_LOCUS227302</name>
</gene>